<keyword evidence="4" id="KW-1185">Reference proteome</keyword>
<feature type="transmembrane region" description="Helical" evidence="2">
    <location>
        <begin position="27"/>
        <end position="48"/>
    </location>
</feature>
<evidence type="ECO:0000256" key="2">
    <source>
        <dbReference type="SAM" id="Phobius"/>
    </source>
</evidence>
<sequence length="138" mass="15022">MGGRLSMPRSPDRVTEISRPTAPRGVFSGRTLTAPLAALTMAGILFVYSRSSIRAAKQNAQKHREADGGQMNWLNESSRRHGLLEKVEKEGTLKQAFTGGRADHTKPSAVTASRDATKEQEEALKSLEEAKQGRPPPI</sequence>
<dbReference type="Proteomes" id="UP000800041">
    <property type="component" value="Unassembled WGS sequence"/>
</dbReference>
<accession>A0A6G1H506</accession>
<name>A0A6G1H506_9PEZI</name>
<feature type="compositionally biased region" description="Basic and acidic residues" evidence="1">
    <location>
        <begin position="77"/>
        <end position="92"/>
    </location>
</feature>
<organism evidence="3 4">
    <name type="scientific">Aulographum hederae CBS 113979</name>
    <dbReference type="NCBI Taxonomy" id="1176131"/>
    <lineage>
        <taxon>Eukaryota</taxon>
        <taxon>Fungi</taxon>
        <taxon>Dikarya</taxon>
        <taxon>Ascomycota</taxon>
        <taxon>Pezizomycotina</taxon>
        <taxon>Dothideomycetes</taxon>
        <taxon>Pleosporomycetidae</taxon>
        <taxon>Aulographales</taxon>
        <taxon>Aulographaceae</taxon>
    </lineage>
</organism>
<evidence type="ECO:0000313" key="3">
    <source>
        <dbReference type="EMBL" id="KAF1988089.1"/>
    </source>
</evidence>
<proteinExistence type="predicted"/>
<protein>
    <submittedName>
        <fullName evidence="3">Uncharacterized protein</fullName>
    </submittedName>
</protein>
<dbReference type="AlphaFoldDB" id="A0A6G1H506"/>
<keyword evidence="2" id="KW-0472">Membrane</keyword>
<evidence type="ECO:0000313" key="4">
    <source>
        <dbReference type="Proteomes" id="UP000800041"/>
    </source>
</evidence>
<evidence type="ECO:0000256" key="1">
    <source>
        <dbReference type="SAM" id="MobiDB-lite"/>
    </source>
</evidence>
<gene>
    <name evidence="3" type="ORF">K402DRAFT_419928</name>
</gene>
<feature type="region of interest" description="Disordered" evidence="1">
    <location>
        <begin position="59"/>
        <end position="138"/>
    </location>
</feature>
<dbReference type="EMBL" id="ML977150">
    <property type="protein sequence ID" value="KAF1988089.1"/>
    <property type="molecule type" value="Genomic_DNA"/>
</dbReference>
<keyword evidence="2" id="KW-1133">Transmembrane helix</keyword>
<keyword evidence="2" id="KW-0812">Transmembrane</keyword>
<dbReference type="OrthoDB" id="5304367at2759"/>
<feature type="compositionally biased region" description="Basic and acidic residues" evidence="1">
    <location>
        <begin position="115"/>
        <end position="132"/>
    </location>
</feature>
<reference evidence="3" key="1">
    <citation type="journal article" date="2020" name="Stud. Mycol.">
        <title>101 Dothideomycetes genomes: a test case for predicting lifestyles and emergence of pathogens.</title>
        <authorList>
            <person name="Haridas S."/>
            <person name="Albert R."/>
            <person name="Binder M."/>
            <person name="Bloem J."/>
            <person name="Labutti K."/>
            <person name="Salamov A."/>
            <person name="Andreopoulos B."/>
            <person name="Baker S."/>
            <person name="Barry K."/>
            <person name="Bills G."/>
            <person name="Bluhm B."/>
            <person name="Cannon C."/>
            <person name="Castanera R."/>
            <person name="Culley D."/>
            <person name="Daum C."/>
            <person name="Ezra D."/>
            <person name="Gonzalez J."/>
            <person name="Henrissat B."/>
            <person name="Kuo A."/>
            <person name="Liang C."/>
            <person name="Lipzen A."/>
            <person name="Lutzoni F."/>
            <person name="Magnuson J."/>
            <person name="Mondo S."/>
            <person name="Nolan M."/>
            <person name="Ohm R."/>
            <person name="Pangilinan J."/>
            <person name="Park H.-J."/>
            <person name="Ramirez L."/>
            <person name="Alfaro M."/>
            <person name="Sun H."/>
            <person name="Tritt A."/>
            <person name="Yoshinaga Y."/>
            <person name="Zwiers L.-H."/>
            <person name="Turgeon B."/>
            <person name="Goodwin S."/>
            <person name="Spatafora J."/>
            <person name="Crous P."/>
            <person name="Grigoriev I."/>
        </authorList>
    </citation>
    <scope>NUCLEOTIDE SEQUENCE</scope>
    <source>
        <strain evidence="3">CBS 113979</strain>
    </source>
</reference>
<feature type="region of interest" description="Disordered" evidence="1">
    <location>
        <begin position="1"/>
        <end position="25"/>
    </location>
</feature>